<dbReference type="EMBL" id="CP058998">
    <property type="protein sequence ID" value="QLJ52756.1"/>
    <property type="molecule type" value="Genomic_DNA"/>
</dbReference>
<dbReference type="KEGG" id="flt:Sv326_0581"/>
<protein>
    <submittedName>
        <fullName evidence="1">Uncharacterized protein</fullName>
    </submittedName>
</protein>
<organism evidence="1 2">
    <name type="scientific">Fermentimicrarchaeum limneticum</name>
    <dbReference type="NCBI Taxonomy" id="2795018"/>
    <lineage>
        <taxon>Archaea</taxon>
        <taxon>Candidatus Micrarchaeota</taxon>
        <taxon>Candidatus Fermentimicrarchaeales</taxon>
        <taxon>Candidatus Fermentimicrarchaeaceae</taxon>
        <taxon>Candidatus Fermentimicrarchaeum</taxon>
    </lineage>
</organism>
<gene>
    <name evidence="1" type="ORF">Sv326_0581</name>
</gene>
<sequence>MKECIRISIFLFFIALLFSEIVSAKTLYSNMSLHPINFRVDTPYPMQTYATFSPTIVLPYDTSTKVTPRRSNTYCLYSPSTSWPSSSCTSSVPSTIARSGMGWAVNETGTIPTGEWRIGVNTSSTTSTGVGRMLVYAWKVCAINGAEYDTLLFRVQGTRDHITAGTNLETISTTQPSFNFGGGECYLIVEYYLNVSTGTGSEPQKQTLVGNVVGSNITYPTPVNRISGVALNAPQTDPMLETGQIFIVNCSPYTDDSIYGINMSFEFNYTGNPDFVEIPLSGALLTANASGEQNVRNNTPYSRLITARGGSEYYVRCRAYNSTESIYSPAQKVTVAEVHTNKRSYRSCGAVYYKVRVYDSKNMPRDENLTIRLYDPVGNVMNQSQVQTSGGVYYGVYTPPMGSQIGEWLIRIFSCGIFSKSFGVGFGDVNEFWKMEITQPTKVRFSPSEAMPLTIRFYNQAGDGVRVFTLVVKIDNTPMPCSYVNGAYECQGITPSSEGVHSLNIFGVYIQTSRLINETSYFYVGG</sequence>
<reference evidence="2" key="1">
    <citation type="submission" date="2020-07" db="EMBL/GenBank/DDBJ databases">
        <title>Metabolic diversity and evolutionary history of the archaeal phylum ###Micrarchaeota### uncovered from a freshwater lake metagenome.</title>
        <authorList>
            <person name="Kadnikov V.V."/>
            <person name="Savvichev A.S."/>
            <person name="Mardanov A.V."/>
            <person name="Beletsky A.V."/>
            <person name="Chupakov A.V."/>
            <person name="Kokryatskaya N.M."/>
            <person name="Pimenov N.V."/>
            <person name="Ravin N.V."/>
        </authorList>
    </citation>
    <scope>NUCLEOTIDE SEQUENCE [LARGE SCALE GENOMIC DNA]</scope>
</reference>
<dbReference type="Gene3D" id="2.60.40.1930">
    <property type="match status" value="1"/>
</dbReference>
<dbReference type="Proteomes" id="UP000510821">
    <property type="component" value="Chromosome"/>
</dbReference>
<dbReference type="AlphaFoldDB" id="A0A7D6BLF7"/>
<name>A0A7D6BLF7_FERL1</name>
<proteinExistence type="predicted"/>
<evidence type="ECO:0000313" key="2">
    <source>
        <dbReference type="Proteomes" id="UP000510821"/>
    </source>
</evidence>
<accession>A0A7D6BLF7</accession>
<evidence type="ECO:0000313" key="1">
    <source>
        <dbReference type="EMBL" id="QLJ52756.1"/>
    </source>
</evidence>